<evidence type="ECO:0000256" key="2">
    <source>
        <dbReference type="ARBA" id="ARBA00022679"/>
    </source>
</evidence>
<evidence type="ECO:0000256" key="1">
    <source>
        <dbReference type="ARBA" id="ARBA00022603"/>
    </source>
</evidence>
<dbReference type="Gene3D" id="3.30.2130.30">
    <property type="match status" value="1"/>
</dbReference>
<dbReference type="EMBL" id="QMWO01000041">
    <property type="protein sequence ID" value="RLG69855.1"/>
    <property type="molecule type" value="Genomic_DNA"/>
</dbReference>
<evidence type="ECO:0000313" key="6">
    <source>
        <dbReference type="Proteomes" id="UP000277633"/>
    </source>
</evidence>
<keyword evidence="3" id="KW-0694">RNA-binding</keyword>
<dbReference type="InterPro" id="IPR053943">
    <property type="entry name" value="RlmKL-like_Mtase_CS"/>
</dbReference>
<dbReference type="InterPro" id="IPR000241">
    <property type="entry name" value="RlmKL-like_Mtase"/>
</dbReference>
<keyword evidence="1 5" id="KW-0489">Methyltransferase</keyword>
<dbReference type="Gene3D" id="3.40.50.150">
    <property type="entry name" value="Vaccinia Virus protein VP39"/>
    <property type="match status" value="1"/>
</dbReference>
<comment type="caution">
    <text evidence="5">The sequence shown here is derived from an EMBL/GenBank/DDBJ whole genome shotgun (WGS) entry which is preliminary data.</text>
</comment>
<keyword evidence="2 5" id="KW-0808">Transferase</keyword>
<dbReference type="GO" id="GO:0008990">
    <property type="term" value="F:rRNA (guanine-N2-)-methyltransferase activity"/>
    <property type="evidence" value="ECO:0007669"/>
    <property type="project" value="TreeGrafter"/>
</dbReference>
<dbReference type="InterPro" id="IPR004114">
    <property type="entry name" value="THUMP_dom"/>
</dbReference>
<organism evidence="5 6">
    <name type="scientific">Candidatus Iainarchaeum sp</name>
    <dbReference type="NCBI Taxonomy" id="3101447"/>
    <lineage>
        <taxon>Archaea</taxon>
        <taxon>Candidatus Iainarchaeota</taxon>
        <taxon>Candidatus Iainarchaeia</taxon>
        <taxon>Candidatus Iainarchaeales</taxon>
        <taxon>Candidatus Iainarchaeaceae</taxon>
        <taxon>Candidatus Iainarchaeum</taxon>
    </lineage>
</organism>
<dbReference type="AlphaFoldDB" id="A0A497JJ04"/>
<evidence type="ECO:0000313" key="5">
    <source>
        <dbReference type="EMBL" id="RLG69855.1"/>
    </source>
</evidence>
<dbReference type="GO" id="GO:0070043">
    <property type="term" value="F:rRNA (guanine-N7-)-methyltransferase activity"/>
    <property type="evidence" value="ECO:0007669"/>
    <property type="project" value="TreeGrafter"/>
</dbReference>
<protein>
    <submittedName>
        <fullName evidence="5">Class I SAM-dependent RNA methyltransferase</fullName>
    </submittedName>
</protein>
<dbReference type="PANTHER" id="PTHR47313">
    <property type="entry name" value="RIBOSOMAL RNA LARGE SUBUNIT METHYLTRANSFERASE K/L"/>
    <property type="match status" value="1"/>
</dbReference>
<gene>
    <name evidence="5" type="ORF">DRO07_01515</name>
</gene>
<dbReference type="PROSITE" id="PS00092">
    <property type="entry name" value="N6_MTASE"/>
    <property type="match status" value="1"/>
</dbReference>
<dbReference type="PROSITE" id="PS01261">
    <property type="entry name" value="UPF0020"/>
    <property type="match status" value="1"/>
</dbReference>
<dbReference type="NCBIfam" id="NF040721">
    <property type="entry name" value="Trm14_Arch"/>
    <property type="match status" value="1"/>
</dbReference>
<sequence length="356" mass="40877">CTPGLEDVSIEELADFGLKGKKIGRGIISANAKLSDVFKLNYCSKSLHKIILLLSSGKFCELSELYKAAYEITYGEFIRSEQSFAVRVSRAGKHSFTSIDAEREIGQAVIDSYKKEKGVRLKVDLEEPDVLVRCYIRENKFWLGIDTTGESLHKRGYRIYEHPAPLRASIAHCLVRLAQWQPEESLYDPFCGSGTIPIEAALYANKIPNHWRWKSFRLWKLGFVDRKKFMEEKERIDAKVKSLELKLYGSDLFRKHIEGAKRNANNAGVSINFLQQDIKDAVFEHDIIVTNPPYGKRIGHTGKALYANKMLEKKLAEGSWKRAVVITAEKRNLESYSEKRQIMYGDLPTWIFLYKR</sequence>
<accession>A0A497JJ04</accession>
<dbReference type="PANTHER" id="PTHR47313:SF1">
    <property type="entry name" value="RIBOSOMAL RNA LARGE SUBUNIT METHYLTRANSFERASE K_L"/>
    <property type="match status" value="1"/>
</dbReference>
<proteinExistence type="predicted"/>
<dbReference type="CDD" id="cd11715">
    <property type="entry name" value="THUMP_AdoMetMT"/>
    <property type="match status" value="1"/>
</dbReference>
<feature type="non-terminal residue" evidence="5">
    <location>
        <position position="1"/>
    </location>
</feature>
<dbReference type="GO" id="GO:0003723">
    <property type="term" value="F:RNA binding"/>
    <property type="evidence" value="ECO:0007669"/>
    <property type="project" value="UniProtKB-UniRule"/>
</dbReference>
<evidence type="ECO:0000259" key="4">
    <source>
        <dbReference type="PROSITE" id="PS51165"/>
    </source>
</evidence>
<dbReference type="SMART" id="SM00981">
    <property type="entry name" value="THUMP"/>
    <property type="match status" value="1"/>
</dbReference>
<dbReference type="InterPro" id="IPR053485">
    <property type="entry name" value="tRNA_guanine-N2-MTase"/>
</dbReference>
<dbReference type="SUPFAM" id="SSF143437">
    <property type="entry name" value="THUMP domain-like"/>
    <property type="match status" value="1"/>
</dbReference>
<dbReference type="Proteomes" id="UP000277633">
    <property type="component" value="Unassembled WGS sequence"/>
</dbReference>
<name>A0A497JJ04_9ARCH</name>
<dbReference type="SUPFAM" id="SSF53335">
    <property type="entry name" value="S-adenosyl-L-methionine-dependent methyltransferases"/>
    <property type="match status" value="1"/>
</dbReference>
<dbReference type="Pfam" id="PF01170">
    <property type="entry name" value="UPF0020"/>
    <property type="match status" value="1"/>
</dbReference>
<feature type="domain" description="THUMP" evidence="4">
    <location>
        <begin position="35"/>
        <end position="147"/>
    </location>
</feature>
<dbReference type="InterPro" id="IPR002052">
    <property type="entry name" value="DNA_methylase_N6_adenine_CS"/>
</dbReference>
<dbReference type="Pfam" id="PF02926">
    <property type="entry name" value="THUMP"/>
    <property type="match status" value="1"/>
</dbReference>
<dbReference type="GO" id="GO:0008033">
    <property type="term" value="P:tRNA processing"/>
    <property type="evidence" value="ECO:0007669"/>
    <property type="project" value="UniProtKB-ARBA"/>
</dbReference>
<evidence type="ECO:0000256" key="3">
    <source>
        <dbReference type="PROSITE-ProRule" id="PRU00529"/>
    </source>
</evidence>
<dbReference type="PROSITE" id="PS51165">
    <property type="entry name" value="THUMP"/>
    <property type="match status" value="1"/>
</dbReference>
<reference evidence="5 6" key="1">
    <citation type="submission" date="2018-06" db="EMBL/GenBank/DDBJ databases">
        <title>Extensive metabolic versatility and redundancy in microbially diverse, dynamic hydrothermal sediments.</title>
        <authorList>
            <person name="Dombrowski N."/>
            <person name="Teske A."/>
            <person name="Baker B.J."/>
        </authorList>
    </citation>
    <scope>NUCLEOTIDE SEQUENCE [LARGE SCALE GENOMIC DNA]</scope>
    <source>
        <strain evidence="5">B9_G13</strain>
    </source>
</reference>
<dbReference type="InterPro" id="IPR029063">
    <property type="entry name" value="SAM-dependent_MTases_sf"/>
</dbReference>